<dbReference type="InterPro" id="IPR036390">
    <property type="entry name" value="WH_DNA-bd_sf"/>
</dbReference>
<evidence type="ECO:0000313" key="2">
    <source>
        <dbReference type="EMBL" id="RLE53111.1"/>
    </source>
</evidence>
<sequence length="107" mass="11707">MTTSLDKGYRAAIRTWLEKDHQPILGEGGALILEAIEKTGSISAAAKMLGMPYRYVWRKLAKIEEVLGQPVVMTRRSGVRGGGAELTHVGKHCSANIRSQRILPSGY</sequence>
<dbReference type="Pfam" id="PF00126">
    <property type="entry name" value="HTH_1"/>
    <property type="match status" value="1"/>
</dbReference>
<dbReference type="InterPro" id="IPR051815">
    <property type="entry name" value="Molybdate_resp_trans_reg"/>
</dbReference>
<name>A0A497F1D3_9CREN</name>
<gene>
    <name evidence="2" type="ORF">DRJ33_01925</name>
</gene>
<dbReference type="SUPFAM" id="SSF46785">
    <property type="entry name" value="Winged helix' DNA-binding domain"/>
    <property type="match status" value="1"/>
</dbReference>
<dbReference type="GO" id="GO:0003700">
    <property type="term" value="F:DNA-binding transcription factor activity"/>
    <property type="evidence" value="ECO:0007669"/>
    <property type="project" value="InterPro"/>
</dbReference>
<reference evidence="2 3" key="1">
    <citation type="submission" date="2018-06" db="EMBL/GenBank/DDBJ databases">
        <title>Extensive metabolic versatility and redundancy in microbially diverse, dynamic hydrothermal sediments.</title>
        <authorList>
            <person name="Dombrowski N."/>
            <person name="Teske A."/>
            <person name="Baker B.J."/>
        </authorList>
    </citation>
    <scope>NUCLEOTIDE SEQUENCE [LARGE SCALE GENOMIC DNA]</scope>
    <source>
        <strain evidence="2">B34_G17</strain>
    </source>
</reference>
<dbReference type="Proteomes" id="UP000272051">
    <property type="component" value="Unassembled WGS sequence"/>
</dbReference>
<evidence type="ECO:0000259" key="1">
    <source>
        <dbReference type="Pfam" id="PF00126"/>
    </source>
</evidence>
<dbReference type="PANTHER" id="PTHR30432:SF1">
    <property type="entry name" value="DNA-BINDING TRANSCRIPTIONAL DUAL REGULATOR MODE"/>
    <property type="match status" value="1"/>
</dbReference>
<dbReference type="PANTHER" id="PTHR30432">
    <property type="entry name" value="TRANSCRIPTIONAL REGULATOR MODE"/>
    <property type="match status" value="1"/>
</dbReference>
<dbReference type="InterPro" id="IPR000847">
    <property type="entry name" value="LysR_HTH_N"/>
</dbReference>
<dbReference type="EMBL" id="QMQX01000021">
    <property type="protein sequence ID" value="RLE53111.1"/>
    <property type="molecule type" value="Genomic_DNA"/>
</dbReference>
<feature type="domain" description="HTH lysR-type" evidence="1">
    <location>
        <begin position="32"/>
        <end position="90"/>
    </location>
</feature>
<proteinExistence type="predicted"/>
<protein>
    <submittedName>
        <fullName evidence="2">ModE family transcriptional regulator</fullName>
    </submittedName>
</protein>
<comment type="caution">
    <text evidence="2">The sequence shown here is derived from an EMBL/GenBank/DDBJ whole genome shotgun (WGS) entry which is preliminary data.</text>
</comment>
<organism evidence="2 3">
    <name type="scientific">Thermoproteota archaeon</name>
    <dbReference type="NCBI Taxonomy" id="2056631"/>
    <lineage>
        <taxon>Archaea</taxon>
        <taxon>Thermoproteota</taxon>
    </lineage>
</organism>
<dbReference type="Gene3D" id="1.10.10.10">
    <property type="entry name" value="Winged helix-like DNA-binding domain superfamily/Winged helix DNA-binding domain"/>
    <property type="match status" value="1"/>
</dbReference>
<evidence type="ECO:0000313" key="3">
    <source>
        <dbReference type="Proteomes" id="UP000272051"/>
    </source>
</evidence>
<dbReference type="InterPro" id="IPR036388">
    <property type="entry name" value="WH-like_DNA-bd_sf"/>
</dbReference>
<accession>A0A497F1D3</accession>
<dbReference type="AlphaFoldDB" id="A0A497F1D3"/>